<name>I3XH02_SINF2</name>
<dbReference type="AlphaFoldDB" id="I3XH02"/>
<dbReference type="HOGENOM" id="CLU_2332133_0_0_5"/>
<evidence type="ECO:0000256" key="1">
    <source>
        <dbReference type="SAM" id="MobiDB-lite"/>
    </source>
</evidence>
<evidence type="ECO:0000313" key="3">
    <source>
        <dbReference type="Proteomes" id="UP000006180"/>
    </source>
</evidence>
<reference evidence="2" key="1">
    <citation type="journal article" date="2012" name="J. Bacteriol.">
        <title>Complete genome sequence of the broad-host-range strain Sinorhizobium fredii USDA257.</title>
        <authorList>
            <person name="Schuldes J."/>
            <person name="Rodriguez Orbegoso M."/>
            <person name="Schmeisser C."/>
            <person name="Krishnan H.B."/>
            <person name="Daniel R."/>
            <person name="Streit W.R."/>
        </authorList>
    </citation>
    <scope>NUCLEOTIDE SEQUENCE [LARGE SCALE GENOMIC DNA]</scope>
    <source>
        <strain evidence="2">USDA 257</strain>
        <plasmid evidence="2">pUSDA257</plasmid>
    </source>
</reference>
<feature type="region of interest" description="Disordered" evidence="1">
    <location>
        <begin position="22"/>
        <end position="53"/>
    </location>
</feature>
<dbReference type="EMBL" id="CP003566">
    <property type="protein sequence ID" value="AFL55158.1"/>
    <property type="molecule type" value="Genomic_DNA"/>
</dbReference>
<organism evidence="2">
    <name type="scientific">Sinorhizobium fredii (strain USDA 257)</name>
    <dbReference type="NCBI Taxonomy" id="1185652"/>
    <lineage>
        <taxon>Bacteria</taxon>
        <taxon>Pseudomonadati</taxon>
        <taxon>Pseudomonadota</taxon>
        <taxon>Alphaproteobacteria</taxon>
        <taxon>Hyphomicrobiales</taxon>
        <taxon>Rhizobiaceae</taxon>
        <taxon>Sinorhizobium/Ensifer group</taxon>
        <taxon>Sinorhizobium</taxon>
    </lineage>
</organism>
<keyword evidence="2" id="KW-0614">Plasmid</keyword>
<proteinExistence type="predicted"/>
<protein>
    <submittedName>
        <fullName evidence="2">Uncharacterized protein</fullName>
    </submittedName>
</protein>
<geneLocation type="plasmid" evidence="3">
    <name>pUSDA257 fragment 3</name>
</geneLocation>
<gene>
    <name evidence="2" type="ORF">USDA257_p04430</name>
</gene>
<accession>I3XH02</accession>
<evidence type="ECO:0000313" key="2">
    <source>
        <dbReference type="EMBL" id="AFL55158.1"/>
    </source>
</evidence>
<sequence length="98" mass="11086">MSANPTLPGNFDDHRYAARSLRRNRGRARERLGYSPATPLVGTRPSPAIGSRSESIRWHTDAHPSTHRIPIRYSSENIGSRCRFAFNRKILPTTVSTR</sequence>